<proteinExistence type="predicted"/>
<dbReference type="EMBL" id="KN817614">
    <property type="protein sequence ID" value="KJA16807.1"/>
    <property type="molecule type" value="Genomic_DNA"/>
</dbReference>
<accession>A0A0D2KQC3</accession>
<keyword evidence="2" id="KW-1185">Reference proteome</keyword>
<evidence type="ECO:0000313" key="2">
    <source>
        <dbReference type="Proteomes" id="UP000054270"/>
    </source>
</evidence>
<dbReference type="AlphaFoldDB" id="A0A0D2KQC3"/>
<organism evidence="1 2">
    <name type="scientific">Hypholoma sublateritium (strain FD-334 SS-4)</name>
    <dbReference type="NCBI Taxonomy" id="945553"/>
    <lineage>
        <taxon>Eukaryota</taxon>
        <taxon>Fungi</taxon>
        <taxon>Dikarya</taxon>
        <taxon>Basidiomycota</taxon>
        <taxon>Agaricomycotina</taxon>
        <taxon>Agaricomycetes</taxon>
        <taxon>Agaricomycetidae</taxon>
        <taxon>Agaricales</taxon>
        <taxon>Agaricineae</taxon>
        <taxon>Strophariaceae</taxon>
        <taxon>Hypholoma</taxon>
    </lineage>
</organism>
<evidence type="ECO:0000313" key="1">
    <source>
        <dbReference type="EMBL" id="KJA16807.1"/>
    </source>
</evidence>
<name>A0A0D2KQC3_HYPSF</name>
<protein>
    <submittedName>
        <fullName evidence="1">Uncharacterized protein</fullName>
    </submittedName>
</protein>
<sequence>MTDSAPAPNASPRLLTIVLLPSKHNGTIDEDNRRHVCEEVNISVPSGQKDISYDGNRQCEVSYPVLDVVYLDALPLGLLTGRVCGAPA</sequence>
<gene>
    <name evidence="1" type="ORF">HYPSUDRAFT_46946</name>
</gene>
<reference evidence="2" key="1">
    <citation type="submission" date="2014-04" db="EMBL/GenBank/DDBJ databases">
        <title>Evolutionary Origins and Diversification of the Mycorrhizal Mutualists.</title>
        <authorList>
            <consortium name="DOE Joint Genome Institute"/>
            <consortium name="Mycorrhizal Genomics Consortium"/>
            <person name="Kohler A."/>
            <person name="Kuo A."/>
            <person name="Nagy L.G."/>
            <person name="Floudas D."/>
            <person name="Copeland A."/>
            <person name="Barry K.W."/>
            <person name="Cichocki N."/>
            <person name="Veneault-Fourrey C."/>
            <person name="LaButti K."/>
            <person name="Lindquist E.A."/>
            <person name="Lipzen A."/>
            <person name="Lundell T."/>
            <person name="Morin E."/>
            <person name="Murat C."/>
            <person name="Riley R."/>
            <person name="Ohm R."/>
            <person name="Sun H."/>
            <person name="Tunlid A."/>
            <person name="Henrissat B."/>
            <person name="Grigoriev I.V."/>
            <person name="Hibbett D.S."/>
            <person name="Martin F."/>
        </authorList>
    </citation>
    <scope>NUCLEOTIDE SEQUENCE [LARGE SCALE GENOMIC DNA]</scope>
    <source>
        <strain evidence="2">FD-334 SS-4</strain>
    </source>
</reference>
<dbReference type="Proteomes" id="UP000054270">
    <property type="component" value="Unassembled WGS sequence"/>
</dbReference>